<dbReference type="AlphaFoldDB" id="A0A8J2TQR9"/>
<protein>
    <submittedName>
        <fullName evidence="2">Uncharacterized protein</fullName>
    </submittedName>
</protein>
<evidence type="ECO:0000313" key="2">
    <source>
        <dbReference type="EMBL" id="GFZ87617.1"/>
    </source>
</evidence>
<keyword evidence="3" id="KW-1185">Reference proteome</keyword>
<dbReference type="EMBL" id="BMEV01000075">
    <property type="protein sequence ID" value="GFZ87617.1"/>
    <property type="molecule type" value="Genomic_DNA"/>
</dbReference>
<comment type="caution">
    <text evidence="2">The sequence shown here is derived from an EMBL/GenBank/DDBJ whole genome shotgun (WGS) entry which is preliminary data.</text>
</comment>
<feature type="coiled-coil region" evidence="1">
    <location>
        <begin position="65"/>
        <end position="92"/>
    </location>
</feature>
<accession>A0A8J2TQR9</accession>
<dbReference type="PROSITE" id="PS51257">
    <property type="entry name" value="PROKAR_LIPOPROTEIN"/>
    <property type="match status" value="1"/>
</dbReference>
<proteinExistence type="predicted"/>
<evidence type="ECO:0000256" key="1">
    <source>
        <dbReference type="SAM" id="Coils"/>
    </source>
</evidence>
<evidence type="ECO:0000313" key="3">
    <source>
        <dbReference type="Proteomes" id="UP000602050"/>
    </source>
</evidence>
<organism evidence="2 3">
    <name type="scientific">Compostibacillus humi</name>
    <dbReference type="NCBI Taxonomy" id="1245525"/>
    <lineage>
        <taxon>Bacteria</taxon>
        <taxon>Bacillati</taxon>
        <taxon>Bacillota</taxon>
        <taxon>Bacilli</taxon>
        <taxon>Bacillales</taxon>
        <taxon>Bacillaceae</taxon>
        <taxon>Compostibacillus</taxon>
    </lineage>
</organism>
<sequence length="115" mass="13149">MRTLYCFMFLICFVMTTGCSDSDIAKYDDEDVAAIVRGEEITVGDLRFLFLDDQILKSLDGTIKAKLAEQEVKRLNIDVSQELQEIQEMKHDIGIYPPEDVDTEFAEGIREFAET</sequence>
<gene>
    <name evidence="2" type="ORF">GCM10010978_29260</name>
</gene>
<keyword evidence="1" id="KW-0175">Coiled coil</keyword>
<name>A0A8J2TQR9_9BACI</name>
<reference evidence="2" key="2">
    <citation type="submission" date="2020-09" db="EMBL/GenBank/DDBJ databases">
        <authorList>
            <person name="Sun Q."/>
            <person name="Zhou Y."/>
        </authorList>
    </citation>
    <scope>NUCLEOTIDE SEQUENCE</scope>
    <source>
        <strain evidence="2">CGMCC 1.12360</strain>
    </source>
</reference>
<reference evidence="2" key="1">
    <citation type="journal article" date="2014" name="Int. J. Syst. Evol. Microbiol.">
        <title>Complete genome sequence of Corynebacterium casei LMG S-19264T (=DSM 44701T), isolated from a smear-ripened cheese.</title>
        <authorList>
            <consortium name="US DOE Joint Genome Institute (JGI-PGF)"/>
            <person name="Walter F."/>
            <person name="Albersmeier A."/>
            <person name="Kalinowski J."/>
            <person name="Ruckert C."/>
        </authorList>
    </citation>
    <scope>NUCLEOTIDE SEQUENCE</scope>
    <source>
        <strain evidence="2">CGMCC 1.12360</strain>
    </source>
</reference>
<dbReference type="RefSeq" id="WP_229733672.1">
    <property type="nucleotide sequence ID" value="NZ_BMEV01000075.1"/>
</dbReference>
<dbReference type="Proteomes" id="UP000602050">
    <property type="component" value="Unassembled WGS sequence"/>
</dbReference>